<evidence type="ECO:0000259" key="3">
    <source>
        <dbReference type="Pfam" id="PF22766"/>
    </source>
</evidence>
<dbReference type="GO" id="GO:1990423">
    <property type="term" value="C:RZZ complex"/>
    <property type="evidence" value="ECO:0007669"/>
    <property type="project" value="TreeGrafter"/>
</dbReference>
<dbReference type="GO" id="GO:0007094">
    <property type="term" value="P:mitotic spindle assembly checkpoint signaling"/>
    <property type="evidence" value="ECO:0007669"/>
    <property type="project" value="TreeGrafter"/>
</dbReference>
<dbReference type="InterPro" id="IPR046362">
    <property type="entry name" value="Zw10/DSL1_C_sf"/>
</dbReference>
<evidence type="ECO:0000256" key="1">
    <source>
        <dbReference type="SAM" id="MobiDB-lite"/>
    </source>
</evidence>
<dbReference type="Gene3D" id="1.10.357.150">
    <property type="match status" value="1"/>
</dbReference>
<dbReference type="VEuPathDB" id="FungiDB:PHYBLDRAFT_171341"/>
<name>A0A162WRV1_PHYB8</name>
<dbReference type="Pfam" id="PF22766">
    <property type="entry name" value="ZW10_C2"/>
    <property type="match status" value="1"/>
</dbReference>
<feature type="compositionally biased region" description="Acidic residues" evidence="1">
    <location>
        <begin position="806"/>
        <end position="815"/>
    </location>
</feature>
<dbReference type="InterPro" id="IPR048344">
    <property type="entry name" value="Zw10_middle"/>
</dbReference>
<dbReference type="Pfam" id="PF20665">
    <property type="entry name" value="Zw10_middle"/>
    <property type="match status" value="1"/>
</dbReference>
<reference evidence="5" key="1">
    <citation type="submission" date="2015-06" db="EMBL/GenBank/DDBJ databases">
        <title>Expansion of signal transduction pathways in fungi by whole-genome duplication.</title>
        <authorList>
            <consortium name="DOE Joint Genome Institute"/>
            <person name="Corrochano L.M."/>
            <person name="Kuo A."/>
            <person name="Marcet-Houben M."/>
            <person name="Polaino S."/>
            <person name="Salamov A."/>
            <person name="Villalobos J.M."/>
            <person name="Alvarez M.I."/>
            <person name="Avalos J."/>
            <person name="Benito E.P."/>
            <person name="Benoit I."/>
            <person name="Burger G."/>
            <person name="Camino L.P."/>
            <person name="Canovas D."/>
            <person name="Cerda-Olmedo E."/>
            <person name="Cheng J.-F."/>
            <person name="Dominguez A."/>
            <person name="Elias M."/>
            <person name="Eslava A.P."/>
            <person name="Glaser F."/>
            <person name="Grimwood J."/>
            <person name="Gutierrez G."/>
            <person name="Heitman J."/>
            <person name="Henrissat B."/>
            <person name="Iturriaga E.A."/>
            <person name="Lang B.F."/>
            <person name="Lavin J.L."/>
            <person name="Lee S."/>
            <person name="Li W."/>
            <person name="Lindquist E."/>
            <person name="Lopez-Garcia S."/>
            <person name="Luque E.M."/>
            <person name="Marcos A.T."/>
            <person name="Martin J."/>
            <person name="McCluskey K."/>
            <person name="Medina H.R."/>
            <person name="Miralles-Duran A."/>
            <person name="Miyazaki A."/>
            <person name="Munoz-Torres E."/>
            <person name="Oguiza J.A."/>
            <person name="Ohm R."/>
            <person name="Olmedo M."/>
            <person name="Orejas M."/>
            <person name="Ortiz-Castellanos L."/>
            <person name="Pisabarro A.G."/>
            <person name="Rodriguez-Romero J."/>
            <person name="Ruiz-Herrera J."/>
            <person name="Ruiz-Vazquez R."/>
            <person name="Sanz C."/>
            <person name="Schackwitz W."/>
            <person name="Schmutz J."/>
            <person name="Shahriari M."/>
            <person name="Shelest E."/>
            <person name="Silva-Franco F."/>
            <person name="Soanes D."/>
            <person name="Syed K."/>
            <person name="Tagua V.G."/>
            <person name="Talbot N.J."/>
            <person name="Thon M."/>
            <person name="De vries R.P."/>
            <person name="Wiebenga A."/>
            <person name="Yadav J.S."/>
            <person name="Braun E.L."/>
            <person name="Baker S."/>
            <person name="Garre V."/>
            <person name="Horwitz B."/>
            <person name="Torres-Martinez S."/>
            <person name="Idnurm A."/>
            <person name="Herrera-Estrella A."/>
            <person name="Gabaldon T."/>
            <person name="Grigoriev I.V."/>
        </authorList>
    </citation>
    <scope>NUCLEOTIDE SEQUENCE [LARGE SCALE GENOMIC DNA]</scope>
    <source>
        <strain evidence="5">NRRL 1555(-)</strain>
    </source>
</reference>
<evidence type="ECO:0000313" key="5">
    <source>
        <dbReference type="Proteomes" id="UP000077315"/>
    </source>
</evidence>
<protein>
    <recommendedName>
        <fullName evidence="6">Retrograde transport protein Dsl1 C-terminal domain-containing protein</fullName>
    </recommendedName>
</protein>
<evidence type="ECO:0000259" key="2">
    <source>
        <dbReference type="Pfam" id="PF20665"/>
    </source>
</evidence>
<organism evidence="4 5">
    <name type="scientific">Phycomyces blakesleeanus (strain ATCC 8743b / DSM 1359 / FGSC 10004 / NBRC 33097 / NRRL 1555)</name>
    <dbReference type="NCBI Taxonomy" id="763407"/>
    <lineage>
        <taxon>Eukaryota</taxon>
        <taxon>Fungi</taxon>
        <taxon>Fungi incertae sedis</taxon>
        <taxon>Mucoromycota</taxon>
        <taxon>Mucoromycotina</taxon>
        <taxon>Mucoromycetes</taxon>
        <taxon>Mucorales</taxon>
        <taxon>Phycomycetaceae</taxon>
        <taxon>Phycomyces</taxon>
    </lineage>
</organism>
<dbReference type="PANTHER" id="PTHR12205:SF0">
    <property type="entry name" value="CENTROMERE_KINETOCHORE PROTEIN ZW10 HOMOLOG"/>
    <property type="match status" value="1"/>
</dbReference>
<feature type="region of interest" description="Disordered" evidence="1">
    <location>
        <begin position="827"/>
        <end position="849"/>
    </location>
</feature>
<proteinExistence type="predicted"/>
<feature type="region of interest" description="Disordered" evidence="1">
    <location>
        <begin position="788"/>
        <end position="815"/>
    </location>
</feature>
<dbReference type="InParanoid" id="A0A162WRV1"/>
<feature type="domain" description="Centromere/kinetochore protein zw10 middle" evidence="2">
    <location>
        <begin position="223"/>
        <end position="415"/>
    </location>
</feature>
<dbReference type="STRING" id="763407.A0A162WRV1"/>
<evidence type="ECO:0008006" key="6">
    <source>
        <dbReference type="Google" id="ProtNLM"/>
    </source>
</evidence>
<dbReference type="Proteomes" id="UP000077315">
    <property type="component" value="Unassembled WGS sequence"/>
</dbReference>
<gene>
    <name evidence="4" type="ORF">PHYBLDRAFT_171341</name>
</gene>
<dbReference type="RefSeq" id="XP_018288635.1">
    <property type="nucleotide sequence ID" value="XM_018436576.1"/>
</dbReference>
<sequence>MSTLIPFGDAFVTQLFTQDSSNPLLDTPVDSSSLSAVLDSLYKTTDALHEQLFNNICDNVDIFSASYEQMNELTQRVTSLVGQAMTEQSNVIDPTMGTHAVVSHALRRYTAALETSQQHQTQLDSLRVLVTLVEALEDIESILDQQQIVPATEALLRLQANLTANEPYLAHTVHWVRERIEQQKNRLVCILQDFLAAAITFETNRVKIITTGCSDPSPSLLLSLSSSSNDTSGVDLKDVFGCLDQLQLLTTHMSTIKRSMFKHIIKPYLEFDVTADVVVTKDGSKGATLTLRPTTDKQINPLRKLKNLGQILDFCFENLCGADLDHARLFGNLALPELFGLVIEKVLGPAIPTTSKDLGTFGAVSRAAESLEQTSRDHFGWSEKENSLKEYVSHLDRHFARKRGEKVLLEGRNVMLRRLYDVEDAEEEEEKKEKEGEGMGKAGTETQHYRITQTPQLLVLLLTDMIQEASGLVNTHPISAAHLVHATADLLDLYRAIMPSYHRAHLIARPANCLVFRNDCFWIARQLQHKLGASAASAAAAACSAANISATTQPTNTTSSLFPDLAKRLCDEAEQLRLLGNWWAQLAFEQQMHRINLLLERLDGFVTIADHRQRQQCDEAIGGIIGQVRNFSDEARPVLDRRLFVETMARLVDRLLIRLIRMIEDIVDIGAEESELISRSLNSVAQLVSTFDLPGHDATEPEVMARVGSWQKFWLLKDMLEMTMKDIMEAWRRGSLGMFTVEEMCSLVCALFADTDRREAVLDEIKSGRVESVVQEVHSVTPPITVESRRWKDEPVNSNDTPTDLADTDEQDGWGWDEADENIFVETGEENVSEPMPDLEINTEEGWGDADEDLFVADEMHK</sequence>
<feature type="domain" description="ZW10 C-terminal helical" evidence="3">
    <location>
        <begin position="621"/>
        <end position="764"/>
    </location>
</feature>
<dbReference type="OrthoDB" id="534815at2759"/>
<accession>A0A162WRV1</accession>
<dbReference type="InterPro" id="IPR055148">
    <property type="entry name" value="ZW10_C_2"/>
</dbReference>
<dbReference type="GO" id="GO:0006888">
    <property type="term" value="P:endoplasmic reticulum to Golgi vesicle-mediated transport"/>
    <property type="evidence" value="ECO:0007669"/>
    <property type="project" value="TreeGrafter"/>
</dbReference>
<dbReference type="PANTHER" id="PTHR12205">
    <property type="entry name" value="CENTROMERE/KINETOCHORE PROTEIN ZW10"/>
    <property type="match status" value="1"/>
</dbReference>
<dbReference type="AlphaFoldDB" id="A0A162WRV1"/>
<evidence type="ECO:0000313" key="4">
    <source>
        <dbReference type="EMBL" id="OAD70595.1"/>
    </source>
</evidence>
<dbReference type="GeneID" id="28997482"/>
<dbReference type="GO" id="GO:0005737">
    <property type="term" value="C:cytoplasm"/>
    <property type="evidence" value="ECO:0007669"/>
    <property type="project" value="GOC"/>
</dbReference>
<dbReference type="EMBL" id="KV440988">
    <property type="protein sequence ID" value="OAD70595.1"/>
    <property type="molecule type" value="Genomic_DNA"/>
</dbReference>
<keyword evidence="5" id="KW-1185">Reference proteome</keyword>